<evidence type="ECO:0000313" key="7">
    <source>
        <dbReference type="EMBL" id="QIA07880.1"/>
    </source>
</evidence>
<gene>
    <name evidence="7" type="ORF">G0Q07_09140</name>
</gene>
<dbReference type="SUPFAM" id="SSF54001">
    <property type="entry name" value="Cysteine proteinases"/>
    <property type="match status" value="1"/>
</dbReference>
<evidence type="ECO:0000256" key="5">
    <source>
        <dbReference type="SAM" id="SignalP"/>
    </source>
</evidence>
<sequence>MKFIQIIFLLFIVMASCTQQQSSEIEQQVDQLIDQQIKDKRLAYCNVEVSDKDGQPAITGATVSKATFDALYTFATEKGVDFSVELLPSEDFKENKWAIVTLSVCNIRGNSRHSAEMLTQAVMGTPVKVYRKKGGWYLIQTPDRYFGWVDGAGIALKTNEELADWKAFKKVLYKQQYGFAYVKPNENSSIVCDLALDNLLSVVDETNGFYKTELADGRDAFVKIDECIGLDIWYNKSVAASDVLTTAKKFMGVPYLWGGTSAKMVDCSGFVKSAYYYYGIILQRDASQQTLYGELVDTEDSYEALEAGDLVFFGRKASGDQRERVTHVGLCLGDQEFIHASGKVRVNSLDRNSEKYTEHYEKGFVRARRVLENIDGNGIEWVVDNPFFKQILPE</sequence>
<dbReference type="AlphaFoldDB" id="A0A6C0RC27"/>
<protein>
    <submittedName>
        <fullName evidence="7">C40 family peptidase</fullName>
    </submittedName>
</protein>
<dbReference type="GO" id="GO:0008234">
    <property type="term" value="F:cysteine-type peptidase activity"/>
    <property type="evidence" value="ECO:0007669"/>
    <property type="project" value="UniProtKB-KW"/>
</dbReference>
<dbReference type="Pfam" id="PF00877">
    <property type="entry name" value="NLPC_P60"/>
    <property type="match status" value="1"/>
</dbReference>
<accession>A0A6C0RC27</accession>
<dbReference type="Pfam" id="PF18348">
    <property type="entry name" value="SH3_16"/>
    <property type="match status" value="1"/>
</dbReference>
<dbReference type="PROSITE" id="PS51257">
    <property type="entry name" value="PROKAR_LIPOPROTEIN"/>
    <property type="match status" value="1"/>
</dbReference>
<feature type="signal peptide" evidence="5">
    <location>
        <begin position="1"/>
        <end position="20"/>
    </location>
</feature>
<evidence type="ECO:0000313" key="8">
    <source>
        <dbReference type="Proteomes" id="UP000474630"/>
    </source>
</evidence>
<keyword evidence="2" id="KW-0645">Protease</keyword>
<dbReference type="InterPro" id="IPR000064">
    <property type="entry name" value="NLP_P60_dom"/>
</dbReference>
<evidence type="ECO:0000259" key="6">
    <source>
        <dbReference type="PROSITE" id="PS51935"/>
    </source>
</evidence>
<dbReference type="Gene3D" id="3.90.1720.10">
    <property type="entry name" value="endopeptidase domain like (from Nostoc punctiforme)"/>
    <property type="match status" value="1"/>
</dbReference>
<dbReference type="InterPro" id="IPR038765">
    <property type="entry name" value="Papain-like_cys_pep_sf"/>
</dbReference>
<dbReference type="KEGG" id="drc:G0Q07_09140"/>
<dbReference type="PANTHER" id="PTHR47053">
    <property type="entry name" value="MUREIN DD-ENDOPEPTIDASE MEPH-RELATED"/>
    <property type="match status" value="1"/>
</dbReference>
<feature type="domain" description="NlpC/P60" evidence="6">
    <location>
        <begin position="237"/>
        <end position="371"/>
    </location>
</feature>
<dbReference type="PROSITE" id="PS51935">
    <property type="entry name" value="NLPC_P60"/>
    <property type="match status" value="1"/>
</dbReference>
<keyword evidence="5" id="KW-0732">Signal</keyword>
<keyword evidence="3" id="KW-0378">Hydrolase</keyword>
<comment type="similarity">
    <text evidence="1">Belongs to the peptidase C40 family.</text>
</comment>
<evidence type="ECO:0000256" key="3">
    <source>
        <dbReference type="ARBA" id="ARBA00022801"/>
    </source>
</evidence>
<evidence type="ECO:0000256" key="4">
    <source>
        <dbReference type="ARBA" id="ARBA00022807"/>
    </source>
</evidence>
<proteinExistence type="inferred from homology"/>
<dbReference type="InterPro" id="IPR041382">
    <property type="entry name" value="SH3_16"/>
</dbReference>
<keyword evidence="8" id="KW-1185">Reference proteome</keyword>
<dbReference type="GO" id="GO:0006508">
    <property type="term" value="P:proteolysis"/>
    <property type="evidence" value="ECO:0007669"/>
    <property type="project" value="UniProtKB-KW"/>
</dbReference>
<reference evidence="7 8" key="1">
    <citation type="submission" date="2020-02" db="EMBL/GenBank/DDBJ databases">
        <title>Genome sequencing for Draconibacterium sp. strain M1.</title>
        <authorList>
            <person name="Park S.-J."/>
        </authorList>
    </citation>
    <scope>NUCLEOTIDE SEQUENCE [LARGE SCALE GENOMIC DNA]</scope>
    <source>
        <strain evidence="7 8">M1</strain>
    </source>
</reference>
<dbReference type="RefSeq" id="WP_163345801.1">
    <property type="nucleotide sequence ID" value="NZ_CP048409.1"/>
</dbReference>
<organism evidence="7 8">
    <name type="scientific">Draconibacterium halophilum</name>
    <dbReference type="NCBI Taxonomy" id="2706887"/>
    <lineage>
        <taxon>Bacteria</taxon>
        <taxon>Pseudomonadati</taxon>
        <taxon>Bacteroidota</taxon>
        <taxon>Bacteroidia</taxon>
        <taxon>Marinilabiliales</taxon>
        <taxon>Prolixibacteraceae</taxon>
        <taxon>Draconibacterium</taxon>
    </lineage>
</organism>
<dbReference type="Proteomes" id="UP000474630">
    <property type="component" value="Chromosome"/>
</dbReference>
<evidence type="ECO:0000256" key="1">
    <source>
        <dbReference type="ARBA" id="ARBA00007074"/>
    </source>
</evidence>
<dbReference type="PANTHER" id="PTHR47053:SF1">
    <property type="entry name" value="MUREIN DD-ENDOPEPTIDASE MEPH-RELATED"/>
    <property type="match status" value="1"/>
</dbReference>
<evidence type="ECO:0000256" key="2">
    <source>
        <dbReference type="ARBA" id="ARBA00022670"/>
    </source>
</evidence>
<name>A0A6C0RC27_9BACT</name>
<dbReference type="InterPro" id="IPR051202">
    <property type="entry name" value="Peptidase_C40"/>
</dbReference>
<dbReference type="EMBL" id="CP048409">
    <property type="protein sequence ID" value="QIA07880.1"/>
    <property type="molecule type" value="Genomic_DNA"/>
</dbReference>
<dbReference type="Gene3D" id="2.30.30.40">
    <property type="entry name" value="SH3 Domains"/>
    <property type="match status" value="2"/>
</dbReference>
<feature type="chain" id="PRO_5025563412" evidence="5">
    <location>
        <begin position="21"/>
        <end position="394"/>
    </location>
</feature>
<keyword evidence="4" id="KW-0788">Thiol protease</keyword>